<dbReference type="EMBL" id="KE148168">
    <property type="protein sequence ID" value="EPE03387.1"/>
    <property type="molecule type" value="Genomic_DNA"/>
</dbReference>
<dbReference type="eggNOG" id="ENOG502RR61">
    <property type="taxonomic scope" value="Eukaryota"/>
</dbReference>
<dbReference type="VEuPathDB" id="FungiDB:F503_07690"/>
<protein>
    <submittedName>
        <fullName evidence="2">Uncharacterized protein</fullName>
    </submittedName>
</protein>
<feature type="compositionally biased region" description="Basic residues" evidence="1">
    <location>
        <begin position="14"/>
        <end position="24"/>
    </location>
</feature>
<dbReference type="HOGENOM" id="CLU_858164_0_0_1"/>
<reference evidence="2 3" key="1">
    <citation type="journal article" date="2013" name="BMC Genomics">
        <title>The genome and transcriptome of the pine saprophyte Ophiostoma piceae, and a comparison with the bark beetle-associated pine pathogen Grosmannia clavigera.</title>
        <authorList>
            <person name="Haridas S."/>
            <person name="Wang Y."/>
            <person name="Lim L."/>
            <person name="Massoumi Alamouti S."/>
            <person name="Jackman S."/>
            <person name="Docking R."/>
            <person name="Robertson G."/>
            <person name="Birol I."/>
            <person name="Bohlmann J."/>
            <person name="Breuil C."/>
        </authorList>
    </citation>
    <scope>NUCLEOTIDE SEQUENCE [LARGE SCALE GENOMIC DNA]</scope>
    <source>
        <strain evidence="2 3">UAMH 11346</strain>
    </source>
</reference>
<dbReference type="AlphaFoldDB" id="S3BSG3"/>
<dbReference type="Proteomes" id="UP000016923">
    <property type="component" value="Unassembled WGS sequence"/>
</dbReference>
<evidence type="ECO:0000313" key="2">
    <source>
        <dbReference type="EMBL" id="EPE03387.1"/>
    </source>
</evidence>
<keyword evidence="3" id="KW-1185">Reference proteome</keyword>
<feature type="region of interest" description="Disordered" evidence="1">
    <location>
        <begin position="1"/>
        <end position="29"/>
    </location>
</feature>
<name>S3BSG3_OPHP1</name>
<dbReference type="OrthoDB" id="5207413at2759"/>
<sequence>MPSGRPRRGEPVHSHPHYSHHNHPQYHDTSRPHAYFHVEFGAAWPARHPRRPDYARDYRGQSEPPPNALLWKDLPALPSNYRLGEGLPWDLGAEPAADPDDLEILPFTRPTLVPIEPLEPLESVESAARRKEDPLRKRNLEDLSAAMMTIDNGFESQWWNRGHKVPTVEAVAVAEAMTTATVETPAPAPYTPSIFTAPAAPPTQPSLGWAIAEPASMPLLPTPPSLPLFPSLPPHRPALSPSTVSPETHTSLRTVSFPAVPRHDLHDRRDIVSPESESASVVAPWTDGSHNLGGHFSNYGDFSSHIPSRRRSSDELFLTTGYYA</sequence>
<proteinExistence type="predicted"/>
<evidence type="ECO:0000256" key="1">
    <source>
        <dbReference type="SAM" id="MobiDB-lite"/>
    </source>
</evidence>
<accession>S3BSG3</accession>
<evidence type="ECO:0000313" key="3">
    <source>
        <dbReference type="Proteomes" id="UP000016923"/>
    </source>
</evidence>
<organism evidence="2 3">
    <name type="scientific">Ophiostoma piceae (strain UAMH 11346)</name>
    <name type="common">Sap stain fungus</name>
    <dbReference type="NCBI Taxonomy" id="1262450"/>
    <lineage>
        <taxon>Eukaryota</taxon>
        <taxon>Fungi</taxon>
        <taxon>Dikarya</taxon>
        <taxon>Ascomycota</taxon>
        <taxon>Pezizomycotina</taxon>
        <taxon>Sordariomycetes</taxon>
        <taxon>Sordariomycetidae</taxon>
        <taxon>Ophiostomatales</taxon>
        <taxon>Ophiostomataceae</taxon>
        <taxon>Ophiostoma</taxon>
    </lineage>
</organism>
<gene>
    <name evidence="2" type="ORF">F503_07690</name>
</gene>